<sequence>MASIVVKSEDLSAFVNKTPVVQIQFQIASTYQVKHLS</sequence>
<evidence type="ECO:0000313" key="2">
    <source>
        <dbReference type="Proteomes" id="UP000232003"/>
    </source>
</evidence>
<name>A0A2K8T141_9NOSO</name>
<dbReference type="AlphaFoldDB" id="A0A2K8T141"/>
<gene>
    <name evidence="1" type="ORF">COO91_07437</name>
</gene>
<keyword evidence="2" id="KW-1185">Reference proteome</keyword>
<organism evidence="1 2">
    <name type="scientific">Nostoc flagelliforme CCNUN1</name>
    <dbReference type="NCBI Taxonomy" id="2038116"/>
    <lineage>
        <taxon>Bacteria</taxon>
        <taxon>Bacillati</taxon>
        <taxon>Cyanobacteriota</taxon>
        <taxon>Cyanophyceae</taxon>
        <taxon>Nostocales</taxon>
        <taxon>Nostocaceae</taxon>
        <taxon>Nostoc</taxon>
    </lineage>
</organism>
<evidence type="ECO:0000313" key="1">
    <source>
        <dbReference type="EMBL" id="AUB41389.1"/>
    </source>
</evidence>
<dbReference type="EMBL" id="CP024785">
    <property type="protein sequence ID" value="AUB41389.1"/>
    <property type="molecule type" value="Genomic_DNA"/>
</dbReference>
<accession>A0A2K8T141</accession>
<proteinExistence type="predicted"/>
<reference evidence="1 2" key="1">
    <citation type="submission" date="2017-11" db="EMBL/GenBank/DDBJ databases">
        <title>Complete genome of a free-living desiccation-tolerant cyanobacterium and its photosynthetic adaptation to extreme terrestrial habitat.</title>
        <authorList>
            <person name="Shang J."/>
        </authorList>
    </citation>
    <scope>NUCLEOTIDE SEQUENCE [LARGE SCALE GENOMIC DNA]</scope>
    <source>
        <strain evidence="1 2">CCNUN1</strain>
    </source>
</reference>
<dbReference type="KEGG" id="nfl:COO91_07437"/>
<dbReference type="Proteomes" id="UP000232003">
    <property type="component" value="Chromosome"/>
</dbReference>
<protein>
    <submittedName>
        <fullName evidence="1">Uncharacterized protein</fullName>
    </submittedName>
</protein>